<evidence type="ECO:0000313" key="2">
    <source>
        <dbReference type="EMBL" id="CBX96770.1"/>
    </source>
</evidence>
<feature type="compositionally biased region" description="Polar residues" evidence="1">
    <location>
        <begin position="562"/>
        <end position="575"/>
    </location>
</feature>
<accession>E4ZZH5</accession>
<dbReference type="OrthoDB" id="10254945at2759"/>
<name>E4ZZH5_LEPMJ</name>
<dbReference type="VEuPathDB" id="FungiDB:LEMA_P099010.1"/>
<protein>
    <submittedName>
        <fullName evidence="2">Predicted protein</fullName>
    </submittedName>
</protein>
<feature type="region of interest" description="Disordered" evidence="1">
    <location>
        <begin position="562"/>
        <end position="596"/>
    </location>
</feature>
<evidence type="ECO:0000256" key="1">
    <source>
        <dbReference type="SAM" id="MobiDB-lite"/>
    </source>
</evidence>
<gene>
    <name evidence="2" type="ORF">LEMA_P099010.1</name>
</gene>
<dbReference type="GeneID" id="13283444"/>
<dbReference type="eggNOG" id="ENOG502SUDZ">
    <property type="taxonomic scope" value="Eukaryota"/>
</dbReference>
<dbReference type="AlphaFoldDB" id="E4ZZH5"/>
<dbReference type="InParanoid" id="E4ZZH5"/>
<dbReference type="STRING" id="985895.E4ZZH5"/>
<feature type="compositionally biased region" description="Basic and acidic residues" evidence="1">
    <location>
        <begin position="577"/>
        <end position="588"/>
    </location>
</feature>
<organism evidence="3">
    <name type="scientific">Leptosphaeria maculans (strain JN3 / isolate v23.1.3 / race Av1-4-5-6-7-8)</name>
    <name type="common">Blackleg fungus</name>
    <name type="synonym">Phoma lingam</name>
    <dbReference type="NCBI Taxonomy" id="985895"/>
    <lineage>
        <taxon>Eukaryota</taxon>
        <taxon>Fungi</taxon>
        <taxon>Dikarya</taxon>
        <taxon>Ascomycota</taxon>
        <taxon>Pezizomycotina</taxon>
        <taxon>Dothideomycetes</taxon>
        <taxon>Pleosporomycetidae</taxon>
        <taxon>Pleosporales</taxon>
        <taxon>Pleosporineae</taxon>
        <taxon>Leptosphaeriaceae</taxon>
        <taxon>Plenodomus</taxon>
        <taxon>Plenodomus lingam/Leptosphaeria maculans species complex</taxon>
    </lineage>
</organism>
<keyword evidence="3" id="KW-1185">Reference proteome</keyword>
<sequence length="596" mass="67860">MFLLEFWASTTVWRTVSCLAFVLLGMLTFNSWRTVFALLAQFHRSALSHCLPENAHNGIVEHVFIYGNHIWYNPASQNITFFNTMASPTSLQASHSSSHSALPPTQRTELRRYGGINALIAACNSDDRFKLLEDDAVRSGNLENPIHPVFSSLALDKTSNYIQAMRFASHLLTHESLLIFFIPLLYGRQLTTYMDGVERTYLSDPLANVSNQQQQEYLDGVREALHCLGHSTRIEFVPPLHRVYARTKRTSTKPAHTTKCCSRFQRMWSPCIEIVDYFKTYYEKGYSNASRCEQFRHDFLFAITLVHEIIHAFGVLQRGNLYEPYIRADDPNAEWGWAWENFMFGCIINPLQRSLPGTHLLMRKIWADDQAAKAAGGKEYYDVPMAWIAQWFREETWHIVAERGPAAIAPPTTHFKIQSSERLGSWIISSDLYDVKYDLLALHNLWKARGDNPSPTLPNKAYTPPVATSPPLPAVRSRLSRLLWRFQSTEKLQKSNVKIPVRERRRVMTCTGCGQFLPNMGQRTNSSTQQLTQDPQGLLISDEAMAECTYLCLCGPSCHTTARSRSGTPSSNASSKRSHDSDGAEDRSYKRRKTSI</sequence>
<reference evidence="3" key="1">
    <citation type="journal article" date="2011" name="Nat. Commun.">
        <title>Effector diversification within compartments of the Leptosphaeria maculans genome affected by Repeat-Induced Point mutations.</title>
        <authorList>
            <person name="Rouxel T."/>
            <person name="Grandaubert J."/>
            <person name="Hane J.K."/>
            <person name="Hoede C."/>
            <person name="van de Wouw A.P."/>
            <person name="Couloux A."/>
            <person name="Dominguez V."/>
            <person name="Anthouard V."/>
            <person name="Bally P."/>
            <person name="Bourras S."/>
            <person name="Cozijnsen A.J."/>
            <person name="Ciuffetti L.M."/>
            <person name="Degrave A."/>
            <person name="Dilmaghani A."/>
            <person name="Duret L."/>
            <person name="Fudal I."/>
            <person name="Goodwin S.B."/>
            <person name="Gout L."/>
            <person name="Glaser N."/>
            <person name="Linglin J."/>
            <person name="Kema G.H.J."/>
            <person name="Lapalu N."/>
            <person name="Lawrence C.B."/>
            <person name="May K."/>
            <person name="Meyer M."/>
            <person name="Ollivier B."/>
            <person name="Poulain J."/>
            <person name="Schoch C.L."/>
            <person name="Simon A."/>
            <person name="Spatafora J.W."/>
            <person name="Stachowiak A."/>
            <person name="Turgeon B.G."/>
            <person name="Tyler B.M."/>
            <person name="Vincent D."/>
            <person name="Weissenbach J."/>
            <person name="Amselem J."/>
            <person name="Quesneville H."/>
            <person name="Oliver R.P."/>
            <person name="Wincker P."/>
            <person name="Balesdent M.-H."/>
            <person name="Howlett B.J."/>
        </authorList>
    </citation>
    <scope>NUCLEOTIDE SEQUENCE [LARGE SCALE GENOMIC DNA]</scope>
    <source>
        <strain evidence="3">JN3 / isolate v23.1.3 / race Av1-4-5-6-7-8</strain>
    </source>
</reference>
<dbReference type="EMBL" id="FP929130">
    <property type="protein sequence ID" value="CBX96770.1"/>
    <property type="molecule type" value="Genomic_DNA"/>
</dbReference>
<dbReference type="HOGENOM" id="CLU_457877_0_0_1"/>
<proteinExistence type="predicted"/>
<dbReference type="Proteomes" id="UP000002668">
    <property type="component" value="Genome"/>
</dbReference>
<evidence type="ECO:0000313" key="3">
    <source>
        <dbReference type="Proteomes" id="UP000002668"/>
    </source>
</evidence>